<proteinExistence type="predicted"/>
<reference evidence="1" key="1">
    <citation type="journal article" date="2020" name="Stud. Mycol.">
        <title>101 Dothideomycetes genomes: a test case for predicting lifestyles and emergence of pathogens.</title>
        <authorList>
            <person name="Haridas S."/>
            <person name="Albert R."/>
            <person name="Binder M."/>
            <person name="Bloem J."/>
            <person name="Labutti K."/>
            <person name="Salamov A."/>
            <person name="Andreopoulos B."/>
            <person name="Baker S."/>
            <person name="Barry K."/>
            <person name="Bills G."/>
            <person name="Bluhm B."/>
            <person name="Cannon C."/>
            <person name="Castanera R."/>
            <person name="Culley D."/>
            <person name="Daum C."/>
            <person name="Ezra D."/>
            <person name="Gonzalez J."/>
            <person name="Henrissat B."/>
            <person name="Kuo A."/>
            <person name="Liang C."/>
            <person name="Lipzen A."/>
            <person name="Lutzoni F."/>
            <person name="Magnuson J."/>
            <person name="Mondo S."/>
            <person name="Nolan M."/>
            <person name="Ohm R."/>
            <person name="Pangilinan J."/>
            <person name="Park H.-J."/>
            <person name="Ramirez L."/>
            <person name="Alfaro M."/>
            <person name="Sun H."/>
            <person name="Tritt A."/>
            <person name="Yoshinaga Y."/>
            <person name="Zwiers L.-H."/>
            <person name="Turgeon B."/>
            <person name="Goodwin S."/>
            <person name="Spatafora J."/>
            <person name="Crous P."/>
            <person name="Grigoriev I."/>
        </authorList>
    </citation>
    <scope>NUCLEOTIDE SEQUENCE</scope>
    <source>
        <strain evidence="1">ATCC 200398</strain>
    </source>
</reference>
<sequence>MRFDRLERSIYYVKHLGSPPSRGKIFVRTKKTFWFLVYLPNTVELVNVTHRLNTCFANPQPRSIFSCKQVHGGLASPRTNCDILRSAEYVVVFKRARIPLLLSGGTGRKGKFRDPIISIPSNYTDVPLHFKQPTIVASFHARLLLAPQKIPTLVMPRCR</sequence>
<organism evidence="1 2">
    <name type="scientific">Lindgomyces ingoldianus</name>
    <dbReference type="NCBI Taxonomy" id="673940"/>
    <lineage>
        <taxon>Eukaryota</taxon>
        <taxon>Fungi</taxon>
        <taxon>Dikarya</taxon>
        <taxon>Ascomycota</taxon>
        <taxon>Pezizomycotina</taxon>
        <taxon>Dothideomycetes</taxon>
        <taxon>Pleosporomycetidae</taxon>
        <taxon>Pleosporales</taxon>
        <taxon>Lindgomycetaceae</taxon>
        <taxon>Lindgomyces</taxon>
    </lineage>
</organism>
<accession>A0ACB6QJS9</accession>
<dbReference type="EMBL" id="MU003523">
    <property type="protein sequence ID" value="KAF2466838.1"/>
    <property type="molecule type" value="Genomic_DNA"/>
</dbReference>
<evidence type="ECO:0000313" key="2">
    <source>
        <dbReference type="Proteomes" id="UP000799755"/>
    </source>
</evidence>
<keyword evidence="2" id="KW-1185">Reference proteome</keyword>
<gene>
    <name evidence="1" type="ORF">BDR25DRAFT_359350</name>
</gene>
<comment type="caution">
    <text evidence="1">The sequence shown here is derived from an EMBL/GenBank/DDBJ whole genome shotgun (WGS) entry which is preliminary data.</text>
</comment>
<evidence type="ECO:0000313" key="1">
    <source>
        <dbReference type="EMBL" id="KAF2466838.1"/>
    </source>
</evidence>
<protein>
    <submittedName>
        <fullName evidence="1">Uncharacterized protein</fullName>
    </submittedName>
</protein>
<name>A0ACB6QJS9_9PLEO</name>
<dbReference type="Proteomes" id="UP000799755">
    <property type="component" value="Unassembled WGS sequence"/>
</dbReference>